<dbReference type="InterPro" id="IPR011676">
    <property type="entry name" value="DUF1618"/>
</dbReference>
<name>A0ABC8VJ72_9POAL</name>
<dbReference type="Pfam" id="PF07762">
    <property type="entry name" value="DUF1618"/>
    <property type="match status" value="1"/>
</dbReference>
<organism evidence="2 3">
    <name type="scientific">Urochloa decumbens</name>
    <dbReference type="NCBI Taxonomy" id="240449"/>
    <lineage>
        <taxon>Eukaryota</taxon>
        <taxon>Viridiplantae</taxon>
        <taxon>Streptophyta</taxon>
        <taxon>Embryophyta</taxon>
        <taxon>Tracheophyta</taxon>
        <taxon>Spermatophyta</taxon>
        <taxon>Magnoliopsida</taxon>
        <taxon>Liliopsida</taxon>
        <taxon>Poales</taxon>
        <taxon>Poaceae</taxon>
        <taxon>PACMAD clade</taxon>
        <taxon>Panicoideae</taxon>
        <taxon>Panicodae</taxon>
        <taxon>Paniceae</taxon>
        <taxon>Melinidinae</taxon>
        <taxon>Urochloa</taxon>
    </lineage>
</organism>
<proteinExistence type="predicted"/>
<sequence length="505" mass="56232">MASDLEQPSAPAGLTLHSPWDGWDDAAARSYEGAAPPPAAAALPPSRGWAVLDCFVRRRDGDSFPADGPTVASLTNTRGDPFDVCVSLSAPPRPSTLYLRWPDGPAEGEPLTPVAAHDGALLLLMHYAIPVLGGAAQFPMIDYLVYGADGGGARPSLRLLPPLGGAIADVQARVQAEGIRATKQVLRRMESLDIGIIRRGPDEFAVAELQMAVTGETARPELTVFNPSVSDQWVLKRPRVVPARRGADLDMERILWYWDTSRVVAFGSWMCWVDYSSGVMLCNVFDEDPEILFLELPPRRYHMRRGDHVTGCLEAYHTLGTTDGGNALKFAFVLWYDGMLKRTCDPDPSNFSVTTWKLKIEGNSMDWVEDSWMAAYELWPHNDDFAHIPHDLLQFPMFSIDDPNEVTFILKHEPTEQEDGTYDNAQIWLVSIDMIKKKLKSSLIYVEYQEDSAPEEAELFERKDEFLEPFLPIKLPKDDNSVRTQGVASGCRVPMSRSHGWNPLC</sequence>
<evidence type="ECO:0000259" key="1">
    <source>
        <dbReference type="Pfam" id="PF07762"/>
    </source>
</evidence>
<accession>A0ABC8VJ72</accession>
<dbReference type="Proteomes" id="UP001497457">
    <property type="component" value="Chromosome 10rd"/>
</dbReference>
<evidence type="ECO:0000313" key="3">
    <source>
        <dbReference type="Proteomes" id="UP001497457"/>
    </source>
</evidence>
<evidence type="ECO:0000313" key="2">
    <source>
        <dbReference type="EMBL" id="CAL4891924.1"/>
    </source>
</evidence>
<gene>
    <name evidence="2" type="ORF">URODEC1_LOCUS4037</name>
</gene>
<feature type="domain" description="DUF1618" evidence="1">
    <location>
        <begin position="272"/>
        <end position="406"/>
    </location>
</feature>
<reference evidence="2" key="1">
    <citation type="submission" date="2024-10" db="EMBL/GenBank/DDBJ databases">
        <authorList>
            <person name="Ryan C."/>
        </authorList>
    </citation>
    <scope>NUCLEOTIDE SEQUENCE [LARGE SCALE GENOMIC DNA]</scope>
</reference>
<protein>
    <recommendedName>
        <fullName evidence="1">DUF1618 domain-containing protein</fullName>
    </recommendedName>
</protein>
<dbReference type="PANTHER" id="PTHR33074">
    <property type="entry name" value="EXPRESSED PROTEIN-RELATED"/>
    <property type="match status" value="1"/>
</dbReference>
<dbReference type="EMBL" id="OZ075120">
    <property type="protein sequence ID" value="CAL4891924.1"/>
    <property type="molecule type" value="Genomic_DNA"/>
</dbReference>
<dbReference type="PANTHER" id="PTHR33074:SF96">
    <property type="entry name" value="EXPRESSED PROTEIN"/>
    <property type="match status" value="1"/>
</dbReference>
<keyword evidence="3" id="KW-1185">Reference proteome</keyword>
<dbReference type="AlphaFoldDB" id="A0ABC8VJ72"/>